<name>A0A369W065_9HYPH</name>
<reference evidence="3" key="1">
    <citation type="submission" date="2018-07" db="EMBL/GenBank/DDBJ databases">
        <authorList>
            <person name="Liu B.-T."/>
            <person name="Du Z."/>
        </authorList>
    </citation>
    <scope>NUCLEOTIDE SEQUENCE [LARGE SCALE GENOMIC DNA]</scope>
    <source>
        <strain evidence="3">XYN52</strain>
    </source>
</reference>
<proteinExistence type="predicted"/>
<comment type="caution">
    <text evidence="2">The sequence shown here is derived from an EMBL/GenBank/DDBJ whole genome shotgun (WGS) entry which is preliminary data.</text>
</comment>
<evidence type="ECO:0000313" key="3">
    <source>
        <dbReference type="Proteomes" id="UP000253759"/>
    </source>
</evidence>
<gene>
    <name evidence="2" type="ORF">DVH29_14180</name>
</gene>
<dbReference type="Proteomes" id="UP000253759">
    <property type="component" value="Unassembled WGS sequence"/>
</dbReference>
<sequence>MPERRVAVPALRNAVATCLALAGILAAPAGAEPFDFDVEYTECLGQQEYAIGGAMAGDCFIDQAREIEAEIETLLHQVSKRFCSAQDRETLDRAQSLWREQRALTCAFIEDTPGNTGSYIAGGACWLDTARKRLETLRILENNGHAWCRDMRFVPGQSRFGDTADRLETLSGLEGIPPIDTRHCAYCEPGADCSEGLFAFEYPASGEDTPAGPAMDGALLHACHTPDGIAFELIAGLHTEPRLVQAQKGWRAFDWVVEDGKIVLTDSTGTTISWPDN</sequence>
<keyword evidence="3" id="KW-1185">Reference proteome</keyword>
<dbReference type="AlphaFoldDB" id="A0A369W065"/>
<accession>A0A369W065</accession>
<dbReference type="EMBL" id="QQNH01000028">
    <property type="protein sequence ID" value="RDE07948.1"/>
    <property type="molecule type" value="Genomic_DNA"/>
</dbReference>
<feature type="signal peptide" evidence="1">
    <location>
        <begin position="1"/>
        <end position="31"/>
    </location>
</feature>
<dbReference type="Gene3D" id="1.20.1270.180">
    <property type="match status" value="1"/>
</dbReference>
<protein>
    <submittedName>
        <fullName evidence="2">DUF1311 domain-containing protein</fullName>
    </submittedName>
</protein>
<organism evidence="2 3">
    <name type="scientific">Pelagibacterium lacus</name>
    <dbReference type="NCBI Taxonomy" id="2282655"/>
    <lineage>
        <taxon>Bacteria</taxon>
        <taxon>Pseudomonadati</taxon>
        <taxon>Pseudomonadota</taxon>
        <taxon>Alphaproteobacteria</taxon>
        <taxon>Hyphomicrobiales</taxon>
        <taxon>Devosiaceae</taxon>
        <taxon>Pelagibacterium</taxon>
    </lineage>
</organism>
<keyword evidence="1" id="KW-0732">Signal</keyword>
<evidence type="ECO:0000313" key="2">
    <source>
        <dbReference type="EMBL" id="RDE07948.1"/>
    </source>
</evidence>
<feature type="chain" id="PRO_5016645218" evidence="1">
    <location>
        <begin position="32"/>
        <end position="277"/>
    </location>
</feature>
<evidence type="ECO:0000256" key="1">
    <source>
        <dbReference type="SAM" id="SignalP"/>
    </source>
</evidence>